<evidence type="ECO:0000259" key="9">
    <source>
        <dbReference type="Pfam" id="PF02518"/>
    </source>
</evidence>
<organism evidence="12 13">
    <name type="scientific">Prauserella marina</name>
    <dbReference type="NCBI Taxonomy" id="530584"/>
    <lineage>
        <taxon>Bacteria</taxon>
        <taxon>Bacillati</taxon>
        <taxon>Actinomycetota</taxon>
        <taxon>Actinomycetes</taxon>
        <taxon>Pseudonocardiales</taxon>
        <taxon>Pseudonocardiaceae</taxon>
        <taxon>Prauserella</taxon>
    </lineage>
</organism>
<dbReference type="Proteomes" id="UP000199494">
    <property type="component" value="Unassembled WGS sequence"/>
</dbReference>
<evidence type="ECO:0000313" key="13">
    <source>
        <dbReference type="Proteomes" id="UP000199494"/>
    </source>
</evidence>
<name>A0A1G6SRW4_9PSEU</name>
<evidence type="ECO:0000256" key="8">
    <source>
        <dbReference type="ARBA" id="ARBA00023012"/>
    </source>
</evidence>
<dbReference type="RefSeq" id="WP_420848816.1">
    <property type="nucleotide sequence ID" value="NZ_CP016353.1"/>
</dbReference>
<dbReference type="GO" id="GO:0046983">
    <property type="term" value="F:protein dimerization activity"/>
    <property type="evidence" value="ECO:0007669"/>
    <property type="project" value="InterPro"/>
</dbReference>
<feature type="domain" description="DUF7134" evidence="11">
    <location>
        <begin position="1"/>
        <end position="150"/>
    </location>
</feature>
<dbReference type="InterPro" id="IPR036890">
    <property type="entry name" value="HATPase_C_sf"/>
</dbReference>
<evidence type="ECO:0000259" key="10">
    <source>
        <dbReference type="Pfam" id="PF07730"/>
    </source>
</evidence>
<dbReference type="Pfam" id="PF23539">
    <property type="entry name" value="DUF7134"/>
    <property type="match status" value="1"/>
</dbReference>
<reference evidence="12 13" key="1">
    <citation type="submission" date="2016-10" db="EMBL/GenBank/DDBJ databases">
        <authorList>
            <person name="de Groot N.N."/>
        </authorList>
    </citation>
    <scope>NUCLEOTIDE SEQUENCE [LARGE SCALE GENOMIC DNA]</scope>
    <source>
        <strain evidence="12 13">CGMCC 4.5506</strain>
    </source>
</reference>
<dbReference type="EC" id="2.7.13.3" evidence="2"/>
<accession>A0A1G6SRW4</accession>
<dbReference type="CDD" id="cd16917">
    <property type="entry name" value="HATPase_UhpB-NarQ-NarX-like"/>
    <property type="match status" value="1"/>
</dbReference>
<dbReference type="GO" id="GO:0000155">
    <property type="term" value="F:phosphorelay sensor kinase activity"/>
    <property type="evidence" value="ECO:0007669"/>
    <property type="project" value="InterPro"/>
</dbReference>
<dbReference type="Gene3D" id="3.30.565.10">
    <property type="entry name" value="Histidine kinase-like ATPase, C-terminal domain"/>
    <property type="match status" value="1"/>
</dbReference>
<keyword evidence="6 12" id="KW-0418">Kinase</keyword>
<keyword evidence="5" id="KW-0547">Nucleotide-binding</keyword>
<dbReference type="AlphaFoldDB" id="A0A1G6SRW4"/>
<dbReference type="EMBL" id="FMZE01000006">
    <property type="protein sequence ID" value="SDD19371.1"/>
    <property type="molecule type" value="Genomic_DNA"/>
</dbReference>
<protein>
    <recommendedName>
        <fullName evidence="2">histidine kinase</fullName>
        <ecNumber evidence="2">2.7.13.3</ecNumber>
    </recommendedName>
</protein>
<evidence type="ECO:0000256" key="1">
    <source>
        <dbReference type="ARBA" id="ARBA00000085"/>
    </source>
</evidence>
<keyword evidence="7" id="KW-0067">ATP-binding</keyword>
<gene>
    <name evidence="12" type="ORF">SAMN05421630_106336</name>
</gene>
<evidence type="ECO:0000313" key="12">
    <source>
        <dbReference type="EMBL" id="SDD19371.1"/>
    </source>
</evidence>
<keyword evidence="13" id="KW-1185">Reference proteome</keyword>
<dbReference type="SUPFAM" id="SSF55874">
    <property type="entry name" value="ATPase domain of HSP90 chaperone/DNA topoisomerase II/histidine kinase"/>
    <property type="match status" value="1"/>
</dbReference>
<feature type="domain" description="Histidine kinase/HSP90-like ATPase" evidence="9">
    <location>
        <begin position="288"/>
        <end position="385"/>
    </location>
</feature>
<dbReference type="InterPro" id="IPR003594">
    <property type="entry name" value="HATPase_dom"/>
</dbReference>
<dbReference type="Pfam" id="PF07730">
    <property type="entry name" value="HisKA_3"/>
    <property type="match status" value="1"/>
</dbReference>
<proteinExistence type="predicted"/>
<dbReference type="PANTHER" id="PTHR24421:SF10">
    <property type="entry name" value="NITRATE_NITRITE SENSOR PROTEIN NARQ"/>
    <property type="match status" value="1"/>
</dbReference>
<sequence length="388" mass="41480">MRAHPMAGDILIAVLVLLVDVAFFLIVSNAPNGDISPWYVTLPIDVATVAPLIVRRKYPLPAAYAVLIMGALHAALELGTAAAVASCIFVYSVVVYVSRRAGVVYLVLMLAATITQLQIQVREQWVTDSVVAGLLLILCWGFGEFVSARRAYQAEVEARLHLLETEQDHATKIAVAEERARIARELHDVVAHAVSVIVVHADGASYAIGSNPELARTAVRTISETGRGALAELRRLLDVLRDDRPDERPRVPQPTAGDLTDLAERMRTAGLPVELDVDADFAELPAGVSLGVYRIVQESLTNTLKHAGNGARAKVSVHVAGERIAVDISDDGAGKARPVVPGSRTFPGGNGVIGMRERASVYGGTLRIGPTPGGGWKVSARLPVRLDQ</sequence>
<feature type="domain" description="Signal transduction histidine kinase subgroup 3 dimerisation and phosphoacceptor" evidence="10">
    <location>
        <begin position="178"/>
        <end position="243"/>
    </location>
</feature>
<dbReference type="InterPro" id="IPR055558">
    <property type="entry name" value="DUF7134"/>
</dbReference>
<comment type="catalytic activity">
    <reaction evidence="1">
        <text>ATP + protein L-histidine = ADP + protein N-phospho-L-histidine.</text>
        <dbReference type="EC" id="2.7.13.3"/>
    </reaction>
</comment>
<evidence type="ECO:0000256" key="3">
    <source>
        <dbReference type="ARBA" id="ARBA00022553"/>
    </source>
</evidence>
<dbReference type="GO" id="GO:0016020">
    <property type="term" value="C:membrane"/>
    <property type="evidence" value="ECO:0007669"/>
    <property type="project" value="InterPro"/>
</dbReference>
<keyword evidence="4" id="KW-0808">Transferase</keyword>
<dbReference type="STRING" id="530584.SAMN05421630_106336"/>
<evidence type="ECO:0000256" key="4">
    <source>
        <dbReference type="ARBA" id="ARBA00022679"/>
    </source>
</evidence>
<evidence type="ECO:0000256" key="5">
    <source>
        <dbReference type="ARBA" id="ARBA00022741"/>
    </source>
</evidence>
<dbReference type="Gene3D" id="1.20.5.1930">
    <property type="match status" value="1"/>
</dbReference>
<keyword evidence="3" id="KW-0597">Phosphoprotein</keyword>
<dbReference type="GO" id="GO:0005524">
    <property type="term" value="F:ATP binding"/>
    <property type="evidence" value="ECO:0007669"/>
    <property type="project" value="UniProtKB-KW"/>
</dbReference>
<dbReference type="Pfam" id="PF02518">
    <property type="entry name" value="HATPase_c"/>
    <property type="match status" value="1"/>
</dbReference>
<dbReference type="PANTHER" id="PTHR24421">
    <property type="entry name" value="NITRATE/NITRITE SENSOR PROTEIN NARX-RELATED"/>
    <property type="match status" value="1"/>
</dbReference>
<evidence type="ECO:0000256" key="2">
    <source>
        <dbReference type="ARBA" id="ARBA00012438"/>
    </source>
</evidence>
<evidence type="ECO:0000259" key="11">
    <source>
        <dbReference type="Pfam" id="PF23539"/>
    </source>
</evidence>
<evidence type="ECO:0000256" key="6">
    <source>
        <dbReference type="ARBA" id="ARBA00022777"/>
    </source>
</evidence>
<dbReference type="InterPro" id="IPR050482">
    <property type="entry name" value="Sensor_HK_TwoCompSys"/>
</dbReference>
<dbReference type="InterPro" id="IPR011712">
    <property type="entry name" value="Sig_transdc_His_kin_sub3_dim/P"/>
</dbReference>
<evidence type="ECO:0000256" key="7">
    <source>
        <dbReference type="ARBA" id="ARBA00022840"/>
    </source>
</evidence>
<keyword evidence="8" id="KW-0902">Two-component regulatory system</keyword>